<reference evidence="9" key="1">
    <citation type="submission" date="2019-08" db="EMBL/GenBank/DDBJ databases">
        <title>The improved chromosome-level genome for the pearl oyster Pinctada fucata martensii using PacBio sequencing and Hi-C.</title>
        <authorList>
            <person name="Zheng Z."/>
        </authorList>
    </citation>
    <scope>NUCLEOTIDE SEQUENCE</scope>
    <source>
        <strain evidence="9">ZZ-2019</strain>
        <tissue evidence="9">Adductor muscle</tissue>
    </source>
</reference>
<keyword evidence="2" id="KW-0479">Metal-binding</keyword>
<evidence type="ECO:0000256" key="4">
    <source>
        <dbReference type="ARBA" id="ARBA00022833"/>
    </source>
</evidence>
<dbReference type="SMART" id="SM00980">
    <property type="entry name" value="THAP"/>
    <property type="match status" value="1"/>
</dbReference>
<evidence type="ECO:0000313" key="9">
    <source>
        <dbReference type="EMBL" id="KAK3097396.1"/>
    </source>
</evidence>
<dbReference type="GO" id="GO:0008270">
    <property type="term" value="F:zinc ion binding"/>
    <property type="evidence" value="ECO:0007669"/>
    <property type="project" value="UniProtKB-KW"/>
</dbReference>
<feature type="domain" description="THAP-type" evidence="8">
    <location>
        <begin position="1"/>
        <end position="105"/>
    </location>
</feature>
<dbReference type="GO" id="GO:0003677">
    <property type="term" value="F:DNA binding"/>
    <property type="evidence" value="ECO:0007669"/>
    <property type="project" value="UniProtKB-UniRule"/>
</dbReference>
<keyword evidence="5 6" id="KW-0238">DNA-binding</keyword>
<gene>
    <name evidence="9" type="ORF">FSP39_009272</name>
</gene>
<evidence type="ECO:0000313" key="10">
    <source>
        <dbReference type="Proteomes" id="UP001186944"/>
    </source>
</evidence>
<evidence type="ECO:0000256" key="1">
    <source>
        <dbReference type="ARBA" id="ARBA00001968"/>
    </source>
</evidence>
<accession>A0AA89C302</accession>
<dbReference type="Pfam" id="PF13359">
    <property type="entry name" value="DDE_Tnp_4"/>
    <property type="match status" value="1"/>
</dbReference>
<dbReference type="InterPro" id="IPR027805">
    <property type="entry name" value="Transposase_HTH_dom"/>
</dbReference>
<keyword evidence="3 6" id="KW-0863">Zinc-finger</keyword>
<feature type="region of interest" description="Disordered" evidence="7">
    <location>
        <begin position="101"/>
        <end position="140"/>
    </location>
</feature>
<evidence type="ECO:0000256" key="3">
    <source>
        <dbReference type="ARBA" id="ARBA00022771"/>
    </source>
</evidence>
<organism evidence="9 10">
    <name type="scientific">Pinctada imbricata</name>
    <name type="common">Atlantic pearl-oyster</name>
    <name type="synonym">Pinctada martensii</name>
    <dbReference type="NCBI Taxonomy" id="66713"/>
    <lineage>
        <taxon>Eukaryota</taxon>
        <taxon>Metazoa</taxon>
        <taxon>Spiralia</taxon>
        <taxon>Lophotrochozoa</taxon>
        <taxon>Mollusca</taxon>
        <taxon>Bivalvia</taxon>
        <taxon>Autobranchia</taxon>
        <taxon>Pteriomorphia</taxon>
        <taxon>Pterioida</taxon>
        <taxon>Pterioidea</taxon>
        <taxon>Pteriidae</taxon>
        <taxon>Pinctada</taxon>
    </lineage>
</organism>
<comment type="cofactor">
    <cofactor evidence="1">
        <name>a divalent metal cation</name>
        <dbReference type="ChEBI" id="CHEBI:60240"/>
    </cofactor>
</comment>
<evidence type="ECO:0000256" key="2">
    <source>
        <dbReference type="ARBA" id="ARBA00022723"/>
    </source>
</evidence>
<sequence>MSHRNCCITGCANSGYRLKIWKSKICVLHESNYGTLPCICKPPFQLYKFPSEDSLLERQAWVKAVNRMDIQNPNKIWTPNNDSRVCSVHFIDGKPSEHNPYPTIDLGHNVKPTTPRKPPKSRAPITMNSNLKPAKKPKHDLQPTFDQSLDISLSESSPSPIKDPINTQKCPGVATCSGIHNHCVISDHNYGYNSTPDLCSVCISKDMQIKLLKDQVSKLTRELKITKEQYDYKVKHPFTVNDIKTDESMKFYTGIRCISGFKKLVLVIKPSLTKLRYWNGPRFQCNPLKHKYMNKKKGPQRRLSCEDELLLSLMKIRLGLLNKDLAQRFGISEQHVSNIFTTWVKVLSKTLGSLVINPPKHVVKKNLPPSFMNPTYKSVRHIIDCTEIFLETPNNLSVRAHTWSDYKHHNTAKYLVSINPSGLINYVSKGWGGRTSDKHITVNSDFLDHVEPNDKVLANRGFPIKEDLILCHAELLIPPGRRGTGQFTREEVNKTKEIANRRIYVEQAIRRMKCFRLLKQELPITLLHHLDDIVRIVAGLCNLYPPLPRYN</sequence>
<dbReference type="AlphaFoldDB" id="A0AA89C302"/>
<protein>
    <recommendedName>
        <fullName evidence="8">THAP-type domain-containing protein</fullName>
    </recommendedName>
</protein>
<dbReference type="Pfam" id="PF13613">
    <property type="entry name" value="HTH_Tnp_4"/>
    <property type="match status" value="1"/>
</dbReference>
<keyword evidence="4" id="KW-0862">Zinc</keyword>
<dbReference type="InterPro" id="IPR027806">
    <property type="entry name" value="HARBI1_dom"/>
</dbReference>
<evidence type="ECO:0000256" key="6">
    <source>
        <dbReference type="PROSITE-ProRule" id="PRU00309"/>
    </source>
</evidence>
<dbReference type="Proteomes" id="UP001186944">
    <property type="component" value="Unassembled WGS sequence"/>
</dbReference>
<dbReference type="PANTHER" id="PTHR23080">
    <property type="entry name" value="THAP DOMAIN PROTEIN"/>
    <property type="match status" value="1"/>
</dbReference>
<comment type="caution">
    <text evidence="9">The sequence shown here is derived from an EMBL/GenBank/DDBJ whole genome shotgun (WGS) entry which is preliminary data.</text>
</comment>
<dbReference type="EMBL" id="VSWD01000007">
    <property type="protein sequence ID" value="KAK3097396.1"/>
    <property type="molecule type" value="Genomic_DNA"/>
</dbReference>
<dbReference type="PANTHER" id="PTHR23080:SF141">
    <property type="entry name" value="TRANSPOSASE HELIX-TURN-HELIX DOMAIN-CONTAINING PROTEIN"/>
    <property type="match status" value="1"/>
</dbReference>
<keyword evidence="10" id="KW-1185">Reference proteome</keyword>
<dbReference type="PROSITE" id="PS50950">
    <property type="entry name" value="ZF_THAP"/>
    <property type="match status" value="1"/>
</dbReference>
<proteinExistence type="predicted"/>
<name>A0AA89C302_PINIB</name>
<dbReference type="InterPro" id="IPR006612">
    <property type="entry name" value="THAP_Znf"/>
</dbReference>
<evidence type="ECO:0000256" key="5">
    <source>
        <dbReference type="ARBA" id="ARBA00023125"/>
    </source>
</evidence>
<evidence type="ECO:0000259" key="8">
    <source>
        <dbReference type="PROSITE" id="PS50950"/>
    </source>
</evidence>
<evidence type="ECO:0000256" key="7">
    <source>
        <dbReference type="SAM" id="MobiDB-lite"/>
    </source>
</evidence>
<dbReference type="Pfam" id="PF05485">
    <property type="entry name" value="THAP"/>
    <property type="match status" value="1"/>
</dbReference>